<dbReference type="GO" id="GO:0005524">
    <property type="term" value="F:ATP binding"/>
    <property type="evidence" value="ECO:0007669"/>
    <property type="project" value="InterPro"/>
</dbReference>
<name>A0A0F9UGD9_9ZZZZ</name>
<dbReference type="InterPro" id="IPR000330">
    <property type="entry name" value="SNF2_N"/>
</dbReference>
<dbReference type="EMBL" id="LAZR01001009">
    <property type="protein sequence ID" value="KKN52683.1"/>
    <property type="molecule type" value="Genomic_DNA"/>
</dbReference>
<dbReference type="AlphaFoldDB" id="A0A0F9UGD9"/>
<proteinExistence type="predicted"/>
<dbReference type="PROSITE" id="PS51194">
    <property type="entry name" value="HELICASE_CTER"/>
    <property type="match status" value="1"/>
</dbReference>
<evidence type="ECO:0000313" key="4">
    <source>
        <dbReference type="EMBL" id="KKN52683.1"/>
    </source>
</evidence>
<reference evidence="4" key="1">
    <citation type="journal article" date="2015" name="Nature">
        <title>Complex archaea that bridge the gap between prokaryotes and eukaryotes.</title>
        <authorList>
            <person name="Spang A."/>
            <person name="Saw J.H."/>
            <person name="Jorgensen S.L."/>
            <person name="Zaremba-Niedzwiedzka K."/>
            <person name="Martijn J."/>
            <person name="Lind A.E."/>
            <person name="van Eijk R."/>
            <person name="Schleper C."/>
            <person name="Guy L."/>
            <person name="Ettema T.J."/>
        </authorList>
    </citation>
    <scope>NUCLEOTIDE SEQUENCE</scope>
</reference>
<dbReference type="InterPro" id="IPR001650">
    <property type="entry name" value="Helicase_C-like"/>
</dbReference>
<dbReference type="CDD" id="cd18793">
    <property type="entry name" value="SF2_C_SNF"/>
    <property type="match status" value="1"/>
</dbReference>
<dbReference type="Gene3D" id="3.40.50.300">
    <property type="entry name" value="P-loop containing nucleotide triphosphate hydrolases"/>
    <property type="match status" value="1"/>
</dbReference>
<keyword evidence="1" id="KW-0378">Hydrolase</keyword>
<dbReference type="InterPro" id="IPR049730">
    <property type="entry name" value="SNF2/RAD54-like_C"/>
</dbReference>
<dbReference type="SUPFAM" id="SSF52540">
    <property type="entry name" value="P-loop containing nucleoside triphosphate hydrolases"/>
    <property type="match status" value="2"/>
</dbReference>
<evidence type="ECO:0000256" key="1">
    <source>
        <dbReference type="ARBA" id="ARBA00022801"/>
    </source>
</evidence>
<dbReference type="GO" id="GO:0016787">
    <property type="term" value="F:hydrolase activity"/>
    <property type="evidence" value="ECO:0007669"/>
    <property type="project" value="UniProtKB-KW"/>
</dbReference>
<evidence type="ECO:0000259" key="2">
    <source>
        <dbReference type="PROSITE" id="PS51192"/>
    </source>
</evidence>
<comment type="caution">
    <text evidence="4">The sequence shown here is derived from an EMBL/GenBank/DDBJ whole genome shotgun (WGS) entry which is preliminary data.</text>
</comment>
<dbReference type="InterPro" id="IPR014001">
    <property type="entry name" value="Helicase_ATP-bd"/>
</dbReference>
<dbReference type="SMART" id="SM00490">
    <property type="entry name" value="HELICc"/>
    <property type="match status" value="1"/>
</dbReference>
<protein>
    <recommendedName>
        <fullName evidence="5">DEAD/DEAH box helicase</fullName>
    </recommendedName>
</protein>
<organism evidence="4">
    <name type="scientific">marine sediment metagenome</name>
    <dbReference type="NCBI Taxonomy" id="412755"/>
    <lineage>
        <taxon>unclassified sequences</taxon>
        <taxon>metagenomes</taxon>
        <taxon>ecological metagenomes</taxon>
    </lineage>
</organism>
<evidence type="ECO:0000259" key="3">
    <source>
        <dbReference type="PROSITE" id="PS51194"/>
    </source>
</evidence>
<dbReference type="SMART" id="SM00487">
    <property type="entry name" value="DEXDc"/>
    <property type="match status" value="1"/>
</dbReference>
<gene>
    <name evidence="4" type="ORF">LCGC14_0610160</name>
</gene>
<dbReference type="CDD" id="cd17919">
    <property type="entry name" value="DEXHc_Snf"/>
    <property type="match status" value="1"/>
</dbReference>
<dbReference type="PANTHER" id="PTHR10799">
    <property type="entry name" value="SNF2/RAD54 HELICASE FAMILY"/>
    <property type="match status" value="1"/>
</dbReference>
<feature type="domain" description="Helicase ATP-binding" evidence="2">
    <location>
        <begin position="25"/>
        <end position="179"/>
    </location>
</feature>
<sequence length="456" mass="52441">MRSHSLSKIVPTSKVPLYPHQVEAVEFLIKHPRAILGDDMGLGKTFCAIEAIQRLGRIALVICPVTLTRQWKKEITRFSDLNVVVIEGDKYRRVGLYDEPADIYVVNYEKVLRDFDLLADLPADIIILDEGQRIKNHRSKISEHLKELGEYRYKWLLTGTPLENSLKDLESLLEFLDLPLQTLPSFQAAYKFQKQSQRSYQQRAVQLTAASARRRLRGVMLRRLKSMVLEDLPPKVINTHYIKLDPFSRRFYNRIRFDLLAQLDDGTLSYMNALAKLQYLRQACISPAMIGGKPASSPKIEALLRILEDIGDEKVVIFTEYRKALRIVATELDRRGIEYAQLHGGIGDHQKEIDRFNGSVNVMLATKTGELGHNLQVASFVIHLDLPYNPARVDQREDRLHRIGQKKTVNVVKLIVTDSIEERVLEILGEKRDLFERVINAGLLKTDWRTQIRQIV</sequence>
<dbReference type="Pfam" id="PF00271">
    <property type="entry name" value="Helicase_C"/>
    <property type="match status" value="1"/>
</dbReference>
<dbReference type="PROSITE" id="PS51192">
    <property type="entry name" value="HELICASE_ATP_BIND_1"/>
    <property type="match status" value="1"/>
</dbReference>
<dbReference type="Pfam" id="PF00176">
    <property type="entry name" value="SNF2-rel_dom"/>
    <property type="match status" value="1"/>
</dbReference>
<accession>A0A0F9UGD9</accession>
<evidence type="ECO:0008006" key="5">
    <source>
        <dbReference type="Google" id="ProtNLM"/>
    </source>
</evidence>
<dbReference type="InterPro" id="IPR027417">
    <property type="entry name" value="P-loop_NTPase"/>
</dbReference>
<feature type="domain" description="Helicase C-terminal" evidence="3">
    <location>
        <begin position="299"/>
        <end position="443"/>
    </location>
</feature>
<dbReference type="InterPro" id="IPR038718">
    <property type="entry name" value="SNF2-like_sf"/>
</dbReference>
<dbReference type="Gene3D" id="3.40.50.10810">
    <property type="entry name" value="Tandem AAA-ATPase domain"/>
    <property type="match status" value="1"/>
</dbReference>